<sequence length="393" mass="43218">MPSKVEPRIGFTIVTGLIVSSLPLVSTHSCDAAVADHLHLCRRLLGHSIASGLSQEEHVRKDVSFVKMTTMSLFSLPSLNSGFALVNPSLTTFRTDAHASTIVSLTRSCGPSTLCLPSSYSSSEASFRGKCSAGASGSRATRLRNARGYVRAVHGSSNATSTDAEERVRVKQELLSLLERTEGNMTQECLDLIATLEKLNPNPEPSKVPELMNGCFITVKSTLKGKESADAGVFSSTFTLQRAAFGAFKPLKQEVILLDTYNHVRYANDEEYVLASEITIKNNDGELPEQLEGYLINHAKCSFAPGSEKLTIRFLSSVLRPKNPENETELQSWKKLFQEHNPGMDEQGFMTVKLPGAEGFMEHLYLDDEIRISRGNMNNTYVVRRLPGPVIQF</sequence>
<dbReference type="OrthoDB" id="189024at2759"/>
<reference evidence="5 6" key="2">
    <citation type="journal article" date="2018" name="Plant J.">
        <title>The Physcomitrella patens chromosome-scale assembly reveals moss genome structure and evolution.</title>
        <authorList>
            <person name="Lang D."/>
            <person name="Ullrich K.K."/>
            <person name="Murat F."/>
            <person name="Fuchs J."/>
            <person name="Jenkins J."/>
            <person name="Haas F.B."/>
            <person name="Piednoel M."/>
            <person name="Gundlach H."/>
            <person name="Van Bel M."/>
            <person name="Meyberg R."/>
            <person name="Vives C."/>
            <person name="Morata J."/>
            <person name="Symeonidi A."/>
            <person name="Hiss M."/>
            <person name="Muchero W."/>
            <person name="Kamisugi Y."/>
            <person name="Saleh O."/>
            <person name="Blanc G."/>
            <person name="Decker E.L."/>
            <person name="van Gessel N."/>
            <person name="Grimwood J."/>
            <person name="Hayes R.D."/>
            <person name="Graham S.W."/>
            <person name="Gunter L.E."/>
            <person name="McDaniel S.F."/>
            <person name="Hoernstein S.N.W."/>
            <person name="Larsson A."/>
            <person name="Li F.W."/>
            <person name="Perroud P.F."/>
            <person name="Phillips J."/>
            <person name="Ranjan P."/>
            <person name="Rokshar D.S."/>
            <person name="Rothfels C.J."/>
            <person name="Schneider L."/>
            <person name="Shu S."/>
            <person name="Stevenson D.W."/>
            <person name="Thummler F."/>
            <person name="Tillich M."/>
            <person name="Villarreal Aguilar J.C."/>
            <person name="Widiez T."/>
            <person name="Wong G.K."/>
            <person name="Wymore A."/>
            <person name="Zhang Y."/>
            <person name="Zimmer A.D."/>
            <person name="Quatrano R.S."/>
            <person name="Mayer K.F.X."/>
            <person name="Goodstein D."/>
            <person name="Casacuberta J.M."/>
            <person name="Vandepoele K."/>
            <person name="Reski R."/>
            <person name="Cuming A.C."/>
            <person name="Tuskan G.A."/>
            <person name="Maumus F."/>
            <person name="Salse J."/>
            <person name="Schmutz J."/>
            <person name="Rensing S.A."/>
        </authorList>
    </citation>
    <scope>NUCLEOTIDE SEQUENCE [LARGE SCALE GENOMIC DNA]</scope>
    <source>
        <strain evidence="5 6">cv. Gransden 2004</strain>
    </source>
</reference>
<organism evidence="5 6">
    <name type="scientific">Physcomitrium patens</name>
    <name type="common">Spreading-leaved earth moss</name>
    <name type="synonym">Physcomitrella patens</name>
    <dbReference type="NCBI Taxonomy" id="3218"/>
    <lineage>
        <taxon>Eukaryota</taxon>
        <taxon>Viridiplantae</taxon>
        <taxon>Streptophyta</taxon>
        <taxon>Embryophyta</taxon>
        <taxon>Bryophyta</taxon>
        <taxon>Bryophytina</taxon>
        <taxon>Bryopsida</taxon>
        <taxon>Funariidae</taxon>
        <taxon>Funariales</taxon>
        <taxon>Funariaceae</taxon>
        <taxon>Physcomitrium</taxon>
    </lineage>
</organism>
<feature type="chain" id="PRO_5043300791" description="Plastid lipid-associated protein/fibrillin conserved domain-containing protein" evidence="3">
    <location>
        <begin position="28"/>
        <end position="393"/>
    </location>
</feature>
<evidence type="ECO:0000256" key="1">
    <source>
        <dbReference type="ARBA" id="ARBA00004474"/>
    </source>
</evidence>
<proteinExistence type="predicted"/>
<dbReference type="eggNOG" id="ENOG502SDXS">
    <property type="taxonomic scope" value="Eukaryota"/>
</dbReference>
<reference evidence="5 6" key="1">
    <citation type="journal article" date="2008" name="Science">
        <title>The Physcomitrella genome reveals evolutionary insights into the conquest of land by plants.</title>
        <authorList>
            <person name="Rensing S."/>
            <person name="Lang D."/>
            <person name="Zimmer A."/>
            <person name="Terry A."/>
            <person name="Salamov A."/>
            <person name="Shapiro H."/>
            <person name="Nishiyama T."/>
            <person name="Perroud P.-F."/>
            <person name="Lindquist E."/>
            <person name="Kamisugi Y."/>
            <person name="Tanahashi T."/>
            <person name="Sakakibara K."/>
            <person name="Fujita T."/>
            <person name="Oishi K."/>
            <person name="Shin-I T."/>
            <person name="Kuroki Y."/>
            <person name="Toyoda A."/>
            <person name="Suzuki Y."/>
            <person name="Hashimoto A."/>
            <person name="Yamaguchi K."/>
            <person name="Sugano A."/>
            <person name="Kohara Y."/>
            <person name="Fujiyama A."/>
            <person name="Anterola A."/>
            <person name="Aoki S."/>
            <person name="Ashton N."/>
            <person name="Barbazuk W.B."/>
            <person name="Barker E."/>
            <person name="Bennetzen J."/>
            <person name="Bezanilla M."/>
            <person name="Blankenship R."/>
            <person name="Cho S.H."/>
            <person name="Dutcher S."/>
            <person name="Estelle M."/>
            <person name="Fawcett J.A."/>
            <person name="Gundlach H."/>
            <person name="Hanada K."/>
            <person name="Heyl A."/>
            <person name="Hicks K.A."/>
            <person name="Hugh J."/>
            <person name="Lohr M."/>
            <person name="Mayer K."/>
            <person name="Melkozernov A."/>
            <person name="Murata T."/>
            <person name="Nelson D."/>
            <person name="Pils B."/>
            <person name="Prigge M."/>
            <person name="Reiss B."/>
            <person name="Renner T."/>
            <person name="Rombauts S."/>
            <person name="Rushton P."/>
            <person name="Sanderfoot A."/>
            <person name="Schween G."/>
            <person name="Shiu S.-H."/>
            <person name="Stueber K."/>
            <person name="Theodoulou F.L."/>
            <person name="Tu H."/>
            <person name="Van de Peer Y."/>
            <person name="Verrier P.J."/>
            <person name="Waters E."/>
            <person name="Wood A."/>
            <person name="Yang L."/>
            <person name="Cove D."/>
            <person name="Cuming A."/>
            <person name="Hasebe M."/>
            <person name="Lucas S."/>
            <person name="Mishler D.B."/>
            <person name="Reski R."/>
            <person name="Grigoriev I."/>
            <person name="Quatrano R.S."/>
            <person name="Boore J.L."/>
        </authorList>
    </citation>
    <scope>NUCLEOTIDE SEQUENCE [LARGE SCALE GENOMIC DNA]</scope>
    <source>
        <strain evidence="5 6">cv. Gransden 2004</strain>
    </source>
</reference>
<dbReference type="OMA" id="PMEGMFI"/>
<accession>A9RJA2</accession>
<name>A9RJA2_PHYPA</name>
<dbReference type="KEGG" id="ppp:112275294"/>
<dbReference type="AlphaFoldDB" id="A9RJA2"/>
<protein>
    <recommendedName>
        <fullName evidence="4">Plastid lipid-associated protein/fibrillin conserved domain-containing protein</fullName>
    </recommendedName>
</protein>
<dbReference type="GO" id="GO:0009536">
    <property type="term" value="C:plastid"/>
    <property type="evidence" value="ECO:0007669"/>
    <property type="project" value="UniProtKB-SubCell"/>
</dbReference>
<evidence type="ECO:0000256" key="3">
    <source>
        <dbReference type="SAM" id="SignalP"/>
    </source>
</evidence>
<feature type="signal peptide" evidence="3">
    <location>
        <begin position="1"/>
        <end position="27"/>
    </location>
</feature>
<gene>
    <name evidence="5" type="primary">LOC112275294</name>
</gene>
<keyword evidence="6" id="KW-1185">Reference proteome</keyword>
<dbReference type="GeneID" id="112275294"/>
<evidence type="ECO:0000313" key="5">
    <source>
        <dbReference type="EnsemblPlants" id="Pp3c22_6430V3.3"/>
    </source>
</evidence>
<reference evidence="5" key="3">
    <citation type="submission" date="2020-12" db="UniProtKB">
        <authorList>
            <consortium name="EnsemblPlants"/>
        </authorList>
    </citation>
    <scope>IDENTIFICATION</scope>
</reference>
<dbReference type="Gramene" id="Pp3c22_6430V3.3">
    <property type="protein sequence ID" value="Pp3c22_6430V3.3"/>
    <property type="gene ID" value="Pp3c22_6430"/>
</dbReference>
<dbReference type="EnsemblPlants" id="Pp3c22_6430V3.3">
    <property type="protein sequence ID" value="Pp3c22_6430V3.3"/>
    <property type="gene ID" value="Pp3c22_6430"/>
</dbReference>
<dbReference type="InterPro" id="IPR039633">
    <property type="entry name" value="PAP"/>
</dbReference>
<dbReference type="EnsemblPlants" id="Pp3c22_6430V3.2">
    <property type="protein sequence ID" value="Pp3c22_6430V3.2"/>
    <property type="gene ID" value="Pp3c22_6430"/>
</dbReference>
<dbReference type="Gramene" id="Pp3c22_6430V3.2">
    <property type="protein sequence ID" value="Pp3c22_6430V3.2"/>
    <property type="gene ID" value="Pp3c22_6430"/>
</dbReference>
<dbReference type="EMBL" id="ABEU02000022">
    <property type="status" value="NOT_ANNOTATED_CDS"/>
    <property type="molecule type" value="Genomic_DNA"/>
</dbReference>
<evidence type="ECO:0000313" key="6">
    <source>
        <dbReference type="Proteomes" id="UP000006727"/>
    </source>
</evidence>
<comment type="subcellular location">
    <subcellularLocation>
        <location evidence="1">Plastid</location>
    </subcellularLocation>
</comment>
<evidence type="ECO:0000256" key="2">
    <source>
        <dbReference type="ARBA" id="ARBA00022640"/>
    </source>
</evidence>
<keyword evidence="3" id="KW-0732">Signal</keyword>
<evidence type="ECO:0000259" key="4">
    <source>
        <dbReference type="Pfam" id="PF04755"/>
    </source>
</evidence>
<dbReference type="InterPro" id="IPR006843">
    <property type="entry name" value="PAP/fibrillin_dom"/>
</dbReference>
<dbReference type="RefSeq" id="XP_024361302.1">
    <property type="nucleotide sequence ID" value="XM_024505534.2"/>
</dbReference>
<dbReference type="PANTHER" id="PTHR31906">
    <property type="entry name" value="PLASTID-LIPID-ASSOCIATED PROTEIN 4, CHLOROPLASTIC-RELATED"/>
    <property type="match status" value="1"/>
</dbReference>
<keyword evidence="2" id="KW-0934">Plastid</keyword>
<dbReference type="Proteomes" id="UP000006727">
    <property type="component" value="Chromosome 22"/>
</dbReference>
<dbReference type="HOGENOM" id="CLU_702825_0_0_1"/>
<dbReference type="Pfam" id="PF04755">
    <property type="entry name" value="PAP_fibrillin"/>
    <property type="match status" value="1"/>
</dbReference>
<feature type="domain" description="Plastid lipid-associated protein/fibrillin conserved" evidence="4">
    <location>
        <begin position="307"/>
        <end position="383"/>
    </location>
</feature>